<protein>
    <recommendedName>
        <fullName evidence="1">SH3b domain-containing protein</fullName>
    </recommendedName>
</protein>
<sequence>MDETTGKPVLCTNAAGYGAGRENKGVWRAGETDGEGAEGVYCGGKKLKYSDSIKQMEKIMEKVNTIPKMCECINRWNIESPIIQVKDYYSAFSGIAQTENIFAKNAIGLTEKQIGDYKSAIDNLSLGLKVLGSTAAIQTEKIHMSMNPVLEAMKKYEGIHQELIECTNFGLTLQAASKQLSLLQDVIRNNLGLGIESASKIAGLSRAVTAFAEGLTAFTKSTSYQGVTKVLEQYQNSMDQILSSIQQMPLDKFEAMDHIWKDFNIDDVSISENGDLTYQGMTYEKEVVPQELERQVQEVRKEDIPKQLEELKQKHWLLCFIIYILFLIPNIVETTTWYADVGQSVYEAVMDLPEMCYTIKEKSYIRAEANAKSGILATLVYDTKLEILEDIPRWYKVKYIDETGTETEGWISKISVEE</sequence>
<dbReference type="EMBL" id="NFHM01000023">
    <property type="protein sequence ID" value="OUN41072.1"/>
    <property type="molecule type" value="Genomic_DNA"/>
</dbReference>
<dbReference type="AlphaFoldDB" id="A0A1Y3TWZ8"/>
<dbReference type="Pfam" id="PF08239">
    <property type="entry name" value="SH3_3"/>
    <property type="match status" value="1"/>
</dbReference>
<reference evidence="3" key="1">
    <citation type="submission" date="2017-04" db="EMBL/GenBank/DDBJ databases">
        <title>Function of individual gut microbiota members based on whole genome sequencing of pure cultures obtained from chicken caecum.</title>
        <authorList>
            <person name="Medvecky M."/>
            <person name="Cejkova D."/>
            <person name="Polansky O."/>
            <person name="Karasova D."/>
            <person name="Kubasova T."/>
            <person name="Cizek A."/>
            <person name="Rychlik I."/>
        </authorList>
    </citation>
    <scope>NUCLEOTIDE SEQUENCE [LARGE SCALE GENOMIC DNA]</scope>
    <source>
        <strain evidence="3">An75</strain>
    </source>
</reference>
<dbReference type="InterPro" id="IPR003646">
    <property type="entry name" value="SH3-like_bac-type"/>
</dbReference>
<gene>
    <name evidence="2" type="ORF">B5G26_12585</name>
</gene>
<comment type="caution">
    <text evidence="2">The sequence shown here is derived from an EMBL/GenBank/DDBJ whole genome shotgun (WGS) entry which is preliminary data.</text>
</comment>
<dbReference type="Gene3D" id="2.30.30.40">
    <property type="entry name" value="SH3 Domains"/>
    <property type="match status" value="1"/>
</dbReference>
<accession>A0A1Y3TWZ8</accession>
<proteinExistence type="predicted"/>
<evidence type="ECO:0000313" key="3">
    <source>
        <dbReference type="Proteomes" id="UP000195455"/>
    </source>
</evidence>
<evidence type="ECO:0000259" key="1">
    <source>
        <dbReference type="Pfam" id="PF08239"/>
    </source>
</evidence>
<feature type="domain" description="SH3b" evidence="1">
    <location>
        <begin position="364"/>
        <end position="413"/>
    </location>
</feature>
<dbReference type="Proteomes" id="UP000195455">
    <property type="component" value="Unassembled WGS sequence"/>
</dbReference>
<name>A0A1Y3TWZ8_9FIRM</name>
<organism evidence="2 3">
    <name type="scientific">Anaerotignum lactatifermentans</name>
    <dbReference type="NCBI Taxonomy" id="160404"/>
    <lineage>
        <taxon>Bacteria</taxon>
        <taxon>Bacillati</taxon>
        <taxon>Bacillota</taxon>
        <taxon>Clostridia</taxon>
        <taxon>Lachnospirales</taxon>
        <taxon>Anaerotignaceae</taxon>
        <taxon>Anaerotignum</taxon>
    </lineage>
</organism>
<evidence type="ECO:0000313" key="2">
    <source>
        <dbReference type="EMBL" id="OUN41072.1"/>
    </source>
</evidence>